<dbReference type="GO" id="GO:0003677">
    <property type="term" value="F:DNA binding"/>
    <property type="evidence" value="ECO:0007669"/>
    <property type="project" value="InterPro"/>
</dbReference>
<dbReference type="Pfam" id="PF04397">
    <property type="entry name" value="LytTR"/>
    <property type="match status" value="1"/>
</dbReference>
<dbReference type="Pfam" id="PF00072">
    <property type="entry name" value="Response_reg"/>
    <property type="match status" value="1"/>
</dbReference>
<feature type="domain" description="Response regulatory" evidence="2">
    <location>
        <begin position="2"/>
        <end position="115"/>
    </location>
</feature>
<sequence>MNILIIEDEHLTAQRLEELIQQFDPNITVVGILDSVESSIEWFEENKAPDLIFQDIELSDGNCFEIYEQVNVDVPIIFTTAYSEYALKSFHLNSIDYILKPYDMKDIKRVMEKFLKYKNIFFTTDYTHIVNTPKKTYKNRFLISVGDKYKSIQSEDVSYIKYDEGLSFIHLFNESSKFPIDKSISQLEEELDPQKFFRVNRKYILNIKSIFNINTWFNSRLQVEITADDEVIVSRDRVKAFKEWLDQ</sequence>
<accession>A0A1S1Z4L3</accession>
<dbReference type="STRING" id="915059.NH26_17530"/>
<keyword evidence="1" id="KW-0597">Phosphoprotein</keyword>
<dbReference type="RefSeq" id="WP_044220078.1">
    <property type="nucleotide sequence ID" value="NZ_JRYR02000001.1"/>
</dbReference>
<dbReference type="Gene3D" id="2.40.50.1020">
    <property type="entry name" value="LytTr DNA-binding domain"/>
    <property type="match status" value="1"/>
</dbReference>
<dbReference type="InterPro" id="IPR046947">
    <property type="entry name" value="LytR-like"/>
</dbReference>
<proteinExistence type="predicted"/>
<evidence type="ECO:0000313" key="4">
    <source>
        <dbReference type="EMBL" id="OHX68015.1"/>
    </source>
</evidence>
<dbReference type="PROSITE" id="PS50110">
    <property type="entry name" value="RESPONSE_REGULATORY"/>
    <property type="match status" value="1"/>
</dbReference>
<dbReference type="SUPFAM" id="SSF52172">
    <property type="entry name" value="CheY-like"/>
    <property type="match status" value="1"/>
</dbReference>
<evidence type="ECO:0000313" key="5">
    <source>
        <dbReference type="Proteomes" id="UP000179797"/>
    </source>
</evidence>
<dbReference type="Gene3D" id="3.40.50.2300">
    <property type="match status" value="1"/>
</dbReference>
<evidence type="ECO:0000259" key="3">
    <source>
        <dbReference type="PROSITE" id="PS50930"/>
    </source>
</evidence>
<dbReference type="AlphaFoldDB" id="A0A1S1Z4L3"/>
<dbReference type="OrthoDB" id="646623at2"/>
<dbReference type="InterPro" id="IPR011006">
    <property type="entry name" value="CheY-like_superfamily"/>
</dbReference>
<evidence type="ECO:0000259" key="2">
    <source>
        <dbReference type="PROSITE" id="PS50110"/>
    </source>
</evidence>
<dbReference type="GO" id="GO:0000156">
    <property type="term" value="F:phosphorelay response regulator activity"/>
    <property type="evidence" value="ECO:0007669"/>
    <property type="project" value="InterPro"/>
</dbReference>
<dbReference type="InterPro" id="IPR001789">
    <property type="entry name" value="Sig_transdc_resp-reg_receiver"/>
</dbReference>
<organism evidence="4 5">
    <name type="scientific">Flammeovirga pacifica</name>
    <dbReference type="NCBI Taxonomy" id="915059"/>
    <lineage>
        <taxon>Bacteria</taxon>
        <taxon>Pseudomonadati</taxon>
        <taxon>Bacteroidota</taxon>
        <taxon>Cytophagia</taxon>
        <taxon>Cytophagales</taxon>
        <taxon>Flammeovirgaceae</taxon>
        <taxon>Flammeovirga</taxon>
    </lineage>
</organism>
<evidence type="ECO:0008006" key="6">
    <source>
        <dbReference type="Google" id="ProtNLM"/>
    </source>
</evidence>
<dbReference type="EMBL" id="JRYR02000001">
    <property type="protein sequence ID" value="OHX68015.1"/>
    <property type="molecule type" value="Genomic_DNA"/>
</dbReference>
<dbReference type="SMART" id="SM00850">
    <property type="entry name" value="LytTR"/>
    <property type="match status" value="1"/>
</dbReference>
<protein>
    <recommendedName>
        <fullName evidence="6">DNA-binding response regulator</fullName>
    </recommendedName>
</protein>
<reference evidence="4 5" key="1">
    <citation type="journal article" date="2012" name="Int. J. Syst. Evol. Microbiol.">
        <title>Flammeovirga pacifica sp. nov., isolated from deep-sea sediment.</title>
        <authorList>
            <person name="Xu H."/>
            <person name="Fu Y."/>
            <person name="Yang N."/>
            <person name="Ding Z."/>
            <person name="Lai Q."/>
            <person name="Zeng R."/>
        </authorList>
    </citation>
    <scope>NUCLEOTIDE SEQUENCE [LARGE SCALE GENOMIC DNA]</scope>
    <source>
        <strain evidence="5">DSM 24597 / LMG 26175 / WPAGA1</strain>
    </source>
</reference>
<evidence type="ECO:0000256" key="1">
    <source>
        <dbReference type="PROSITE-ProRule" id="PRU00169"/>
    </source>
</evidence>
<keyword evidence="5" id="KW-1185">Reference proteome</keyword>
<gene>
    <name evidence="4" type="ORF">NH26_17530</name>
</gene>
<dbReference type="InterPro" id="IPR007492">
    <property type="entry name" value="LytTR_DNA-bd_dom"/>
</dbReference>
<comment type="caution">
    <text evidence="4">The sequence shown here is derived from an EMBL/GenBank/DDBJ whole genome shotgun (WGS) entry which is preliminary data.</text>
</comment>
<name>A0A1S1Z4L3_FLAPC</name>
<dbReference type="PROSITE" id="PS50930">
    <property type="entry name" value="HTH_LYTTR"/>
    <property type="match status" value="1"/>
</dbReference>
<dbReference type="PANTHER" id="PTHR37299:SF1">
    <property type="entry name" value="STAGE 0 SPORULATION PROTEIN A HOMOLOG"/>
    <property type="match status" value="1"/>
</dbReference>
<dbReference type="PANTHER" id="PTHR37299">
    <property type="entry name" value="TRANSCRIPTIONAL REGULATOR-RELATED"/>
    <property type="match status" value="1"/>
</dbReference>
<feature type="domain" description="HTH LytTR-type" evidence="3">
    <location>
        <begin position="141"/>
        <end position="247"/>
    </location>
</feature>
<dbReference type="Proteomes" id="UP000179797">
    <property type="component" value="Unassembled WGS sequence"/>
</dbReference>
<feature type="modified residue" description="4-aspartylphosphate" evidence="1">
    <location>
        <position position="55"/>
    </location>
</feature>
<dbReference type="SMART" id="SM00448">
    <property type="entry name" value="REC"/>
    <property type="match status" value="1"/>
</dbReference>